<protein>
    <submittedName>
        <fullName evidence="2">Uncharacterized protein</fullName>
    </submittedName>
</protein>
<keyword evidence="3" id="KW-1185">Reference proteome</keyword>
<organism evidence="2 3">
    <name type="scientific">Vespula pensylvanica</name>
    <name type="common">Western yellow jacket</name>
    <name type="synonym">Wasp</name>
    <dbReference type="NCBI Taxonomy" id="30213"/>
    <lineage>
        <taxon>Eukaryota</taxon>
        <taxon>Metazoa</taxon>
        <taxon>Ecdysozoa</taxon>
        <taxon>Arthropoda</taxon>
        <taxon>Hexapoda</taxon>
        <taxon>Insecta</taxon>
        <taxon>Pterygota</taxon>
        <taxon>Neoptera</taxon>
        <taxon>Endopterygota</taxon>
        <taxon>Hymenoptera</taxon>
        <taxon>Apocrita</taxon>
        <taxon>Aculeata</taxon>
        <taxon>Vespoidea</taxon>
        <taxon>Vespidae</taxon>
        <taxon>Vespinae</taxon>
        <taxon>Vespula</taxon>
    </lineage>
</organism>
<evidence type="ECO:0000313" key="2">
    <source>
        <dbReference type="EMBL" id="KAF7398059.1"/>
    </source>
</evidence>
<name>A0A834N7T4_VESPE</name>
<dbReference type="AlphaFoldDB" id="A0A834N7T4"/>
<sequence>MCSGEKIKAGGWGWGTVWCTNVPRNISTCSASSTPPPPSPPPPPPYPHPQCPLQALLILPVRKVEDPAAPYDPLFAEFFSEIAFDESHPSRSHHDHPRRWQFSKKIFHRSPEILIFRS</sequence>
<dbReference type="Proteomes" id="UP000600918">
    <property type="component" value="Unassembled WGS sequence"/>
</dbReference>
<gene>
    <name evidence="2" type="ORF">H0235_016067</name>
</gene>
<reference evidence="2" key="1">
    <citation type="journal article" date="2020" name="G3 (Bethesda)">
        <title>High-Quality Assemblies for Three Invasive Social Wasps from the &lt;i&gt;Vespula&lt;/i&gt; Genus.</title>
        <authorList>
            <person name="Harrop T.W.R."/>
            <person name="Guhlin J."/>
            <person name="McLaughlin G.M."/>
            <person name="Permina E."/>
            <person name="Stockwell P."/>
            <person name="Gilligan J."/>
            <person name="Le Lec M.F."/>
            <person name="Gruber M.A.M."/>
            <person name="Quinn O."/>
            <person name="Lovegrove M."/>
            <person name="Duncan E.J."/>
            <person name="Remnant E.J."/>
            <person name="Van Eeckhoven J."/>
            <person name="Graham B."/>
            <person name="Knapp R.A."/>
            <person name="Langford K.W."/>
            <person name="Kronenberg Z."/>
            <person name="Press M.O."/>
            <person name="Eacker S.M."/>
            <person name="Wilson-Rankin E.E."/>
            <person name="Purcell J."/>
            <person name="Lester P.J."/>
            <person name="Dearden P.K."/>
        </authorList>
    </citation>
    <scope>NUCLEOTIDE SEQUENCE</scope>
    <source>
        <strain evidence="2">Volc-1</strain>
    </source>
</reference>
<accession>A0A834N7T4</accession>
<evidence type="ECO:0000313" key="3">
    <source>
        <dbReference type="Proteomes" id="UP000600918"/>
    </source>
</evidence>
<feature type="region of interest" description="Disordered" evidence="1">
    <location>
        <begin position="29"/>
        <end position="49"/>
    </location>
</feature>
<comment type="caution">
    <text evidence="2">The sequence shown here is derived from an EMBL/GenBank/DDBJ whole genome shotgun (WGS) entry which is preliminary data.</text>
</comment>
<feature type="compositionally biased region" description="Pro residues" evidence="1">
    <location>
        <begin position="34"/>
        <end position="49"/>
    </location>
</feature>
<proteinExistence type="predicted"/>
<dbReference type="EMBL" id="JACSDY010000019">
    <property type="protein sequence ID" value="KAF7398059.1"/>
    <property type="molecule type" value="Genomic_DNA"/>
</dbReference>
<evidence type="ECO:0000256" key="1">
    <source>
        <dbReference type="SAM" id="MobiDB-lite"/>
    </source>
</evidence>